<dbReference type="Proteomes" id="UP000277294">
    <property type="component" value="Unassembled WGS sequence"/>
</dbReference>
<organism evidence="1 2">
    <name type="scientific">Pigmentiphaga humi</name>
    <dbReference type="NCBI Taxonomy" id="2478468"/>
    <lineage>
        <taxon>Bacteria</taxon>
        <taxon>Pseudomonadati</taxon>
        <taxon>Pseudomonadota</taxon>
        <taxon>Betaproteobacteria</taxon>
        <taxon>Burkholderiales</taxon>
        <taxon>Alcaligenaceae</taxon>
        <taxon>Pigmentiphaga</taxon>
    </lineage>
</organism>
<name>A0A3P4B0S9_9BURK</name>
<gene>
    <name evidence="1" type="ORF">PIGHUM_01972</name>
</gene>
<keyword evidence="2" id="KW-1185">Reference proteome</keyword>
<dbReference type="RefSeq" id="WP_124079416.1">
    <property type="nucleotide sequence ID" value="NZ_UWPJ01000016.1"/>
</dbReference>
<dbReference type="AlphaFoldDB" id="A0A3P4B0S9"/>
<accession>A0A3P4B0S9</accession>
<evidence type="ECO:0000313" key="1">
    <source>
        <dbReference type="EMBL" id="VCU69907.1"/>
    </source>
</evidence>
<protein>
    <submittedName>
        <fullName evidence="1">Uncharacterized protein</fullName>
    </submittedName>
</protein>
<reference evidence="1 2" key="1">
    <citation type="submission" date="2018-10" db="EMBL/GenBank/DDBJ databases">
        <authorList>
            <person name="Criscuolo A."/>
        </authorList>
    </citation>
    <scope>NUCLEOTIDE SEQUENCE [LARGE SCALE GENOMIC DNA]</scope>
    <source>
        <strain evidence="1">DnA1</strain>
    </source>
</reference>
<proteinExistence type="predicted"/>
<dbReference type="EMBL" id="UWPJ01000016">
    <property type="protein sequence ID" value="VCU69907.1"/>
    <property type="molecule type" value="Genomic_DNA"/>
</dbReference>
<sequence>MSSLDAFASLLDRCAEAGRQLSQAVAGTDTGAIDAATQALGQYVLEVQRTLPQLAPAIESLPADLRAAWREQLAQALQPIKVGTEISTLQAAAASARLAALARLSGADMAYTGTGQLSR</sequence>
<evidence type="ECO:0000313" key="2">
    <source>
        <dbReference type="Proteomes" id="UP000277294"/>
    </source>
</evidence>